<dbReference type="SFLD" id="SFLDG01070">
    <property type="entry name" value="PLP-dependent"/>
    <property type="match status" value="1"/>
</dbReference>
<comment type="catalytic activity">
    <reaction evidence="1">
        <text>L-lysine = D-beta-lysine</text>
        <dbReference type="Rhea" id="RHEA:44148"/>
        <dbReference type="ChEBI" id="CHEBI:32551"/>
        <dbReference type="ChEBI" id="CHEBI:84138"/>
    </reaction>
</comment>
<proteinExistence type="inferred from homology"/>
<feature type="binding site" evidence="14">
    <location>
        <position position="115"/>
    </location>
    <ligand>
        <name>[4Fe-4S] cluster</name>
        <dbReference type="ChEBI" id="CHEBI:49883"/>
        <note>4Fe-4S-S-AdoMet</note>
    </ligand>
</feature>
<dbReference type="STRING" id="484498.SAMN05421686_107156"/>
<keyword evidence="10" id="KW-0408">Iron</keyword>
<evidence type="ECO:0000256" key="5">
    <source>
        <dbReference type="ARBA" id="ARBA00022363"/>
    </source>
</evidence>
<keyword evidence="6 14" id="KW-0004">4Fe-4S</keyword>
<evidence type="ECO:0000256" key="9">
    <source>
        <dbReference type="ARBA" id="ARBA00022898"/>
    </source>
</evidence>
<evidence type="ECO:0000313" key="18">
    <source>
        <dbReference type="Proteomes" id="UP000185639"/>
    </source>
</evidence>
<comment type="similarity">
    <text evidence="4">Belongs to the radical SAM superfamily. KamA family.</text>
</comment>
<reference evidence="18" key="1">
    <citation type="submission" date="2017-01" db="EMBL/GenBank/DDBJ databases">
        <authorList>
            <person name="Varghese N."/>
            <person name="Submissions S."/>
        </authorList>
    </citation>
    <scope>NUCLEOTIDE SEQUENCE [LARGE SCALE GENOMIC DNA]</scope>
    <source>
        <strain evidence="18">DSM 24913</strain>
    </source>
</reference>
<dbReference type="SUPFAM" id="SSF102114">
    <property type="entry name" value="Radical SAM enzymes"/>
    <property type="match status" value="1"/>
</dbReference>
<accession>A0A1N7NP08</accession>
<sequence length="330" mass="37300">MQDWRQILADSFRNGERLLSYLDIPVDKALKAGHPALTFPLLVPRPFADQMVRSDLNDPLLRQVLPIASETYASDLPGYSIDPLGERQTNIRPGIIHKYQGRVLMLAATGCAVNCRYCFRRHFDYADNRLSREERKSALDYIRADASISEVILSGGDPLMLQDTALAELIEAIDEISHVRRIRIHTRLPVVIPQRLTPELQTALSHTRTDNAMVLHVNHPNELTALHAERLRELRSSGVTLLNQSVLLKGVNDDIVILAELSEKLFTMGVLPYYLHLPDKVEGTQHYFVDDKDATALYLGIREQLPGYLVPQLVREVPGDPYKRPHPVLA</sequence>
<dbReference type="GO" id="GO:0051539">
    <property type="term" value="F:4 iron, 4 sulfur cluster binding"/>
    <property type="evidence" value="ECO:0007669"/>
    <property type="project" value="UniProtKB-KW"/>
</dbReference>
<evidence type="ECO:0000256" key="3">
    <source>
        <dbReference type="ARBA" id="ARBA00001966"/>
    </source>
</evidence>
<feature type="modified residue" description="N6-(pyridoxal phosphate)lysine" evidence="15">
    <location>
        <position position="323"/>
    </location>
</feature>
<dbReference type="InterPro" id="IPR007197">
    <property type="entry name" value="rSAM"/>
</dbReference>
<keyword evidence="12" id="KW-0413">Isomerase</keyword>
<dbReference type="Proteomes" id="UP000185639">
    <property type="component" value="Unassembled WGS sequence"/>
</dbReference>
<evidence type="ECO:0000259" key="16">
    <source>
        <dbReference type="PROSITE" id="PS51918"/>
    </source>
</evidence>
<keyword evidence="11 14" id="KW-0411">Iron-sulfur</keyword>
<evidence type="ECO:0000256" key="14">
    <source>
        <dbReference type="PIRSR" id="PIRSR004911-1"/>
    </source>
</evidence>
<protein>
    <recommendedName>
        <fullName evidence="5">L-lysine 2,3-aminomutase</fullName>
    </recommendedName>
    <alternativeName>
        <fullName evidence="13">EF-P post-translational modification enzyme B</fullName>
    </alternativeName>
</protein>
<evidence type="ECO:0000256" key="11">
    <source>
        <dbReference type="ARBA" id="ARBA00023014"/>
    </source>
</evidence>
<dbReference type="InterPro" id="IPR003739">
    <property type="entry name" value="Lys_aminomutase/Glu_NH3_mut"/>
</dbReference>
<dbReference type="PANTHER" id="PTHR30538:SF1">
    <property type="entry name" value="L-LYSINE 2,3-AMINOMUTASE"/>
    <property type="match status" value="1"/>
</dbReference>
<dbReference type="PROSITE" id="PS51918">
    <property type="entry name" value="RADICAL_SAM"/>
    <property type="match status" value="1"/>
</dbReference>
<dbReference type="AlphaFoldDB" id="A0A1N7NP08"/>
<dbReference type="CDD" id="cd01335">
    <property type="entry name" value="Radical_SAM"/>
    <property type="match status" value="1"/>
</dbReference>
<name>A0A1N7NP08_9GAMM</name>
<evidence type="ECO:0000256" key="7">
    <source>
        <dbReference type="ARBA" id="ARBA00022691"/>
    </source>
</evidence>
<keyword evidence="8 14" id="KW-0479">Metal-binding</keyword>
<feature type="binding site" evidence="14">
    <location>
        <position position="118"/>
    </location>
    <ligand>
        <name>[4Fe-4S] cluster</name>
        <dbReference type="ChEBI" id="CHEBI:49883"/>
        <note>4Fe-4S-S-AdoMet</note>
    </ligand>
</feature>
<evidence type="ECO:0000256" key="8">
    <source>
        <dbReference type="ARBA" id="ARBA00022723"/>
    </source>
</evidence>
<evidence type="ECO:0000256" key="15">
    <source>
        <dbReference type="PIRSR" id="PIRSR603739-50"/>
    </source>
</evidence>
<dbReference type="PANTHER" id="PTHR30538">
    <property type="entry name" value="LYSINE 2,3-AMINOMUTASE-RELATED"/>
    <property type="match status" value="1"/>
</dbReference>
<evidence type="ECO:0000256" key="6">
    <source>
        <dbReference type="ARBA" id="ARBA00022485"/>
    </source>
</evidence>
<gene>
    <name evidence="17" type="ORF">SAMN05421686_107156</name>
</gene>
<dbReference type="InterPro" id="IPR013785">
    <property type="entry name" value="Aldolase_TIM"/>
</dbReference>
<dbReference type="PIRSF" id="PIRSF004911">
    <property type="entry name" value="DUF160"/>
    <property type="match status" value="1"/>
</dbReference>
<dbReference type="EMBL" id="FTOH01000007">
    <property type="protein sequence ID" value="SIS99990.1"/>
    <property type="molecule type" value="Genomic_DNA"/>
</dbReference>
<organism evidence="17 18">
    <name type="scientific">Thalassolituus maritimus</name>
    <dbReference type="NCBI Taxonomy" id="484498"/>
    <lineage>
        <taxon>Bacteria</taxon>
        <taxon>Pseudomonadati</taxon>
        <taxon>Pseudomonadota</taxon>
        <taxon>Gammaproteobacteria</taxon>
        <taxon>Oceanospirillales</taxon>
        <taxon>Oceanospirillaceae</taxon>
        <taxon>Thalassolituus</taxon>
    </lineage>
</organism>
<evidence type="ECO:0000256" key="10">
    <source>
        <dbReference type="ARBA" id="ARBA00023004"/>
    </source>
</evidence>
<dbReference type="InterPro" id="IPR058240">
    <property type="entry name" value="rSAM_sf"/>
</dbReference>
<dbReference type="InterPro" id="IPR022462">
    <property type="entry name" value="EpmB"/>
</dbReference>
<keyword evidence="18" id="KW-1185">Reference proteome</keyword>
<evidence type="ECO:0000256" key="13">
    <source>
        <dbReference type="ARBA" id="ARBA00030756"/>
    </source>
</evidence>
<evidence type="ECO:0000256" key="4">
    <source>
        <dbReference type="ARBA" id="ARBA00008703"/>
    </source>
</evidence>
<dbReference type="NCBIfam" id="TIGR00238">
    <property type="entry name" value="KamA family radical SAM protein"/>
    <property type="match status" value="1"/>
</dbReference>
<comment type="cofactor">
    <cofactor evidence="2 15">
        <name>pyridoxal 5'-phosphate</name>
        <dbReference type="ChEBI" id="CHEBI:597326"/>
    </cofactor>
</comment>
<dbReference type="Gene3D" id="3.20.20.70">
    <property type="entry name" value="Aldolase class I"/>
    <property type="match status" value="1"/>
</dbReference>
<keyword evidence="7" id="KW-0949">S-adenosyl-L-methionine</keyword>
<dbReference type="SFLD" id="SFLDS00029">
    <property type="entry name" value="Radical_SAM"/>
    <property type="match status" value="1"/>
</dbReference>
<keyword evidence="9 15" id="KW-0663">Pyridoxal phosphate</keyword>
<evidence type="ECO:0000313" key="17">
    <source>
        <dbReference type="EMBL" id="SIS99990.1"/>
    </source>
</evidence>
<evidence type="ECO:0000256" key="1">
    <source>
        <dbReference type="ARBA" id="ARBA00001352"/>
    </source>
</evidence>
<dbReference type="NCBIfam" id="TIGR03821">
    <property type="entry name" value="EFP_modif_epmB"/>
    <property type="match status" value="1"/>
</dbReference>
<feature type="domain" description="Radical SAM core" evidence="16">
    <location>
        <begin position="97"/>
        <end position="312"/>
    </location>
</feature>
<comment type="cofactor">
    <cofactor evidence="3">
        <name>[4Fe-4S] cluster</name>
        <dbReference type="ChEBI" id="CHEBI:49883"/>
    </cofactor>
</comment>
<feature type="binding site" evidence="14">
    <location>
        <position position="111"/>
    </location>
    <ligand>
        <name>[4Fe-4S] cluster</name>
        <dbReference type="ChEBI" id="CHEBI:49883"/>
        <note>4Fe-4S-S-AdoMet</note>
    </ligand>
</feature>
<evidence type="ECO:0000256" key="2">
    <source>
        <dbReference type="ARBA" id="ARBA00001933"/>
    </source>
</evidence>
<evidence type="ECO:0000256" key="12">
    <source>
        <dbReference type="ARBA" id="ARBA00023235"/>
    </source>
</evidence>
<dbReference type="Pfam" id="PF04055">
    <property type="entry name" value="Radical_SAM"/>
    <property type="match status" value="1"/>
</dbReference>
<dbReference type="GO" id="GO:0016853">
    <property type="term" value="F:isomerase activity"/>
    <property type="evidence" value="ECO:0007669"/>
    <property type="project" value="UniProtKB-KW"/>
</dbReference>
<dbReference type="GO" id="GO:0046872">
    <property type="term" value="F:metal ion binding"/>
    <property type="evidence" value="ECO:0007669"/>
    <property type="project" value="UniProtKB-KW"/>
</dbReference>
<dbReference type="SFLD" id="SFLDF00314">
    <property type="entry name" value="L-lysine_2_3-aminomutase_(yjeK"/>
    <property type="match status" value="1"/>
</dbReference>